<name>A0A6A6PZF0_9PEZI</name>
<dbReference type="EMBL" id="MU001633">
    <property type="protein sequence ID" value="KAF2485141.1"/>
    <property type="molecule type" value="Genomic_DNA"/>
</dbReference>
<feature type="compositionally biased region" description="Low complexity" evidence="2">
    <location>
        <begin position="426"/>
        <end position="445"/>
    </location>
</feature>
<dbReference type="AlphaFoldDB" id="A0A6A6PZF0"/>
<evidence type="ECO:0000256" key="1">
    <source>
        <dbReference type="SAM" id="Coils"/>
    </source>
</evidence>
<protein>
    <submittedName>
        <fullName evidence="4">Uncharacterized protein</fullName>
    </submittedName>
</protein>
<dbReference type="RefSeq" id="XP_033591710.1">
    <property type="nucleotide sequence ID" value="XM_033738899.1"/>
</dbReference>
<accession>A0A6A6PZF0</accession>
<evidence type="ECO:0000256" key="3">
    <source>
        <dbReference type="SAM" id="Phobius"/>
    </source>
</evidence>
<feature type="coiled-coil region" evidence="1">
    <location>
        <begin position="231"/>
        <end position="279"/>
    </location>
</feature>
<keyword evidence="5" id="KW-1185">Reference proteome</keyword>
<sequence>MSGAQSPTGEKPQTGSDPIFEQATAAAPSTAGGDNPAASSAAARGFNFADSARPPVFGGGNNTAGQAKPPVVKAPSVLKNMNAKKTQQGYKYTPPTIPGPTEAQKAELAAKRAGLPTPAPPAPTPLQLAMQVANDAFASYLKNQADPESKLRISTQRIAELEATVARDYETIAASEQKFAELEKEHSEQSKHFELIKRQHLEKTIELGKKLHELHPLTQIKNQFEYIKPKYDELKDEYAGSQAELKLLQQQHSARGNIIRQHEKDVADKDALITKLQETVAARDATIIGLNELVDEFKGVEEESEKMALDCMAMEEKINAAQAGLEEIFSELGKGLDLPAFLPHIRELKEGATPPPRPILTPRPRPRPGRIAGFRLMPSAAPSTTGAATATPSAALPAVGSAPTAVVAAEAEGSAPKSPVGPVGGASATEEVASAPPAAEPVSSTAVSGLEMVPFTGRRLAAPEPDPLAWVSRRPRAPRPALPALRFPETKRLPMLPWITTTDCAVQTSPAETRAVGVQTSERSKVVGMIPVRSGAGSLRRLRLPSWQQLLLLLLAIIVGWFAYITISSHLAWSYANDVSWMDPSPSWAADSRVMLALCQNIEWLIGYEHIVLA</sequence>
<feature type="compositionally biased region" description="Polar residues" evidence="2">
    <location>
        <begin position="1"/>
        <end position="16"/>
    </location>
</feature>
<feature type="region of interest" description="Disordered" evidence="2">
    <location>
        <begin position="1"/>
        <end position="109"/>
    </location>
</feature>
<proteinExistence type="predicted"/>
<keyword evidence="1" id="KW-0175">Coiled coil</keyword>
<evidence type="ECO:0000313" key="5">
    <source>
        <dbReference type="Proteomes" id="UP000799767"/>
    </source>
</evidence>
<evidence type="ECO:0000256" key="2">
    <source>
        <dbReference type="SAM" id="MobiDB-lite"/>
    </source>
</evidence>
<keyword evidence="3" id="KW-1133">Transmembrane helix</keyword>
<gene>
    <name evidence="4" type="ORF">BDY17DRAFT_97637</name>
</gene>
<feature type="region of interest" description="Disordered" evidence="2">
    <location>
        <begin position="413"/>
        <end position="445"/>
    </location>
</feature>
<evidence type="ECO:0000313" key="4">
    <source>
        <dbReference type="EMBL" id="KAF2485141.1"/>
    </source>
</evidence>
<keyword evidence="3" id="KW-0812">Transmembrane</keyword>
<dbReference type="Proteomes" id="UP000799767">
    <property type="component" value="Unassembled WGS sequence"/>
</dbReference>
<feature type="transmembrane region" description="Helical" evidence="3">
    <location>
        <begin position="550"/>
        <end position="573"/>
    </location>
</feature>
<keyword evidence="3" id="KW-0472">Membrane</keyword>
<dbReference type="GeneID" id="54479900"/>
<reference evidence="4" key="1">
    <citation type="journal article" date="2020" name="Stud. Mycol.">
        <title>101 Dothideomycetes genomes: a test case for predicting lifestyles and emergence of pathogens.</title>
        <authorList>
            <person name="Haridas S."/>
            <person name="Albert R."/>
            <person name="Binder M."/>
            <person name="Bloem J."/>
            <person name="Labutti K."/>
            <person name="Salamov A."/>
            <person name="Andreopoulos B."/>
            <person name="Baker S."/>
            <person name="Barry K."/>
            <person name="Bills G."/>
            <person name="Bluhm B."/>
            <person name="Cannon C."/>
            <person name="Castanera R."/>
            <person name="Culley D."/>
            <person name="Daum C."/>
            <person name="Ezra D."/>
            <person name="Gonzalez J."/>
            <person name="Henrissat B."/>
            <person name="Kuo A."/>
            <person name="Liang C."/>
            <person name="Lipzen A."/>
            <person name="Lutzoni F."/>
            <person name="Magnuson J."/>
            <person name="Mondo S."/>
            <person name="Nolan M."/>
            <person name="Ohm R."/>
            <person name="Pangilinan J."/>
            <person name="Park H.-J."/>
            <person name="Ramirez L."/>
            <person name="Alfaro M."/>
            <person name="Sun H."/>
            <person name="Tritt A."/>
            <person name="Yoshinaga Y."/>
            <person name="Zwiers L.-H."/>
            <person name="Turgeon B."/>
            <person name="Goodwin S."/>
            <person name="Spatafora J."/>
            <person name="Crous P."/>
            <person name="Grigoriev I."/>
        </authorList>
    </citation>
    <scope>NUCLEOTIDE SEQUENCE</scope>
    <source>
        <strain evidence="4">CBS 113389</strain>
    </source>
</reference>
<organism evidence="4 5">
    <name type="scientific">Neohortaea acidophila</name>
    <dbReference type="NCBI Taxonomy" id="245834"/>
    <lineage>
        <taxon>Eukaryota</taxon>
        <taxon>Fungi</taxon>
        <taxon>Dikarya</taxon>
        <taxon>Ascomycota</taxon>
        <taxon>Pezizomycotina</taxon>
        <taxon>Dothideomycetes</taxon>
        <taxon>Dothideomycetidae</taxon>
        <taxon>Mycosphaerellales</taxon>
        <taxon>Teratosphaeriaceae</taxon>
        <taxon>Neohortaea</taxon>
    </lineage>
</organism>